<dbReference type="GO" id="GO:0016757">
    <property type="term" value="F:glycosyltransferase activity"/>
    <property type="evidence" value="ECO:0007669"/>
    <property type="project" value="UniProtKB-KW"/>
</dbReference>
<dbReference type="Pfam" id="PF00535">
    <property type="entry name" value="Glycos_transf_2"/>
    <property type="match status" value="2"/>
</dbReference>
<feature type="domain" description="Glycosyltransferase 2-like" evidence="1">
    <location>
        <begin position="675"/>
        <end position="818"/>
    </location>
</feature>
<dbReference type="PANTHER" id="PTHR43179">
    <property type="entry name" value="RHAMNOSYLTRANSFERASE WBBL"/>
    <property type="match status" value="1"/>
</dbReference>
<evidence type="ECO:0000259" key="1">
    <source>
        <dbReference type="Pfam" id="PF00535"/>
    </source>
</evidence>
<dbReference type="SUPFAM" id="SSF53448">
    <property type="entry name" value="Nucleotide-diphospho-sugar transferases"/>
    <property type="match status" value="2"/>
</dbReference>
<dbReference type="KEGG" id="vih:AB0763_02360"/>
<accession>A0AB39HDK6</accession>
<protein>
    <submittedName>
        <fullName evidence="2">Glycosyltransferase family 2 protein</fullName>
    </submittedName>
</protein>
<organism evidence="2">
    <name type="scientific">Vibrio sp. HB236076</name>
    <dbReference type="NCBI Taxonomy" id="3232307"/>
    <lineage>
        <taxon>Bacteria</taxon>
        <taxon>Pseudomonadati</taxon>
        <taxon>Pseudomonadota</taxon>
        <taxon>Gammaproteobacteria</taxon>
        <taxon>Vibrionales</taxon>
        <taxon>Vibrionaceae</taxon>
        <taxon>Vibrio</taxon>
    </lineage>
</organism>
<proteinExistence type="predicted"/>
<feature type="domain" description="Glycosyltransferase 2-like" evidence="1">
    <location>
        <begin position="417"/>
        <end position="521"/>
    </location>
</feature>
<dbReference type="RefSeq" id="WP_306100947.1">
    <property type="nucleotide sequence ID" value="NZ_CP162601.1"/>
</dbReference>
<evidence type="ECO:0000313" key="2">
    <source>
        <dbReference type="EMBL" id="XDK25507.1"/>
    </source>
</evidence>
<sequence>MVSIQLTRESSFQHNSNLKAINTALPNCYLDGLVDGELKGWAQGAESVKLYLQKEFIAEVSCQRYRPDLLGQLYDARSGFFYPLQVSDIRPMWRHLDHIELLAEFLIGEDIAYRERCLIDRQQLQQALDLDSVIATLYQLDPLDPEGIFSGWCVGATHAEIFIGHQSIVTLPLEHLRLDVPKEIEVPVYGFQFYLDTFHIEPFWFNKAKLDYQVVFYNQHEQCLCADHHGQIESKKLLDSIQYCNAIPISLIAQTIGDSMLWDEAYYLRQVPHQEMIHSNKLYDYVIKGERFGRSPHAHFNTRYYLANNIDVAEDGVNAFYHYLTNGELEYRAPTPYFDPLIYQQENPDLASWELSLLSHFALNGLQEGRKHSQFSTLAKAEQHIDPYLLWRLNNENDHFAAISRDLDRFEHRPLISIVVPVYNPDRALLEACIESVIEQSYPDWQLCLADDCSSQAHVRDVLEHYAAQDKRINVVFREQNGHISAASNSALDMAIGEWTALLDHDDELHQHALYHIVKQVNLAPDTELLYSDEDKMSEDGARFDPHFKSDWNLDLLYSQNYVSHLGVYKTAIIKRIGGFRLGYEGSQDFDLLLRYSREIDHANIVHIPKVLYHWRVIEGSTASGADAKSYTTEAGIKALKDHFHALAKNVDVERGLQDNLYKVTWPVQDNPLVSLIIPTYNGHEITQQAIDSILEKSTYHNVEILLVDNNSDDPDALAYFDQLSQHEQVTVLRYPYPFNYSAINNFAAQHANGEVLGLINNDIEVISPDWLTEMVSHALREDIGCVGAKLYYPNDTIQHAGVVMGIGGVAGHSHKHFKRSAHGYFSRLQIVQNYSAVTAACLVIRKSVFDQVQGLNEEHLSVAFNDVDFCLKVKQAGYRNVWTPYAELYHHESISRGAEDNPEKVARFNTEMEYMMRTWATHQQPDPFYSPNLSLTSEDFSIIQ</sequence>
<dbReference type="InterPro" id="IPR029044">
    <property type="entry name" value="Nucleotide-diphossugar_trans"/>
</dbReference>
<dbReference type="EMBL" id="CP162601">
    <property type="protein sequence ID" value="XDK25507.1"/>
    <property type="molecule type" value="Genomic_DNA"/>
</dbReference>
<dbReference type="InterPro" id="IPR001173">
    <property type="entry name" value="Glyco_trans_2-like"/>
</dbReference>
<dbReference type="PANTHER" id="PTHR43179:SF7">
    <property type="entry name" value="RHAMNOSYLTRANSFERASE WBBL"/>
    <property type="match status" value="1"/>
</dbReference>
<reference evidence="2" key="1">
    <citation type="submission" date="2024-07" db="EMBL/GenBank/DDBJ databases">
        <title>Genome Analysis of a Potential Novel Vibrio Species Secreting pH- and Thermo-stable Alginate Lyase and its Application in Producing Alginate Oligosaccharides.</title>
        <authorList>
            <person name="Huang H."/>
            <person name="Bao K."/>
        </authorList>
    </citation>
    <scope>NUCLEOTIDE SEQUENCE</scope>
    <source>
        <strain evidence="2">HB236076</strain>
    </source>
</reference>
<dbReference type="CDD" id="cd04184">
    <property type="entry name" value="GT2_RfbC_Mx_like"/>
    <property type="match status" value="1"/>
</dbReference>
<name>A0AB39HDK6_9VIBR</name>
<dbReference type="Gene3D" id="3.90.550.10">
    <property type="entry name" value="Spore Coat Polysaccharide Biosynthesis Protein SpsA, Chain A"/>
    <property type="match status" value="2"/>
</dbReference>
<dbReference type="AlphaFoldDB" id="A0AB39HDK6"/>
<dbReference type="CDD" id="cd04186">
    <property type="entry name" value="GT_2_like_c"/>
    <property type="match status" value="1"/>
</dbReference>
<gene>
    <name evidence="2" type="ORF">AB0763_02360</name>
</gene>